<reference evidence="14" key="1">
    <citation type="submission" date="2018-06" db="EMBL/GenBank/DDBJ databases">
        <title>Identification and characterization of DnaJ in sea cucumber.</title>
        <authorList>
            <person name="Gao L."/>
            <person name="He C."/>
        </authorList>
    </citation>
    <scope>NUCLEOTIDE SEQUENCE</scope>
</reference>
<proteinExistence type="evidence at transcript level"/>
<dbReference type="EMBL" id="MH481791">
    <property type="protein sequence ID" value="QCY50087.1"/>
    <property type="molecule type" value="mRNA"/>
</dbReference>
<dbReference type="InterPro" id="IPR044713">
    <property type="entry name" value="DNJA1/2-like"/>
</dbReference>
<dbReference type="PANTHER" id="PTHR43888">
    <property type="entry name" value="DNAJ-LIKE-2, ISOFORM A-RELATED"/>
    <property type="match status" value="1"/>
</dbReference>
<feature type="region of interest" description="Disordered" evidence="11">
    <location>
        <begin position="368"/>
        <end position="400"/>
    </location>
</feature>
<name>A0A6M2VHS1_STIJA</name>
<dbReference type="SUPFAM" id="SSF57938">
    <property type="entry name" value="DnaJ/Hsp40 cysteine-rich domain"/>
    <property type="match status" value="1"/>
</dbReference>
<evidence type="ECO:0000256" key="4">
    <source>
        <dbReference type="ARBA" id="ARBA00022723"/>
    </source>
</evidence>
<dbReference type="GO" id="GO:0051082">
    <property type="term" value="F:unfolded protein binding"/>
    <property type="evidence" value="ECO:0007669"/>
    <property type="project" value="InterPro"/>
</dbReference>
<dbReference type="CDD" id="cd10747">
    <property type="entry name" value="DnaJ_C"/>
    <property type="match status" value="1"/>
</dbReference>
<dbReference type="FunFam" id="2.10.230.10:FF:000005">
    <property type="entry name" value="DnaJ homolog subfamily A member 1"/>
    <property type="match status" value="1"/>
</dbReference>
<evidence type="ECO:0000256" key="11">
    <source>
        <dbReference type="SAM" id="MobiDB-lite"/>
    </source>
</evidence>
<evidence type="ECO:0000259" key="13">
    <source>
        <dbReference type="PROSITE" id="PS51188"/>
    </source>
</evidence>
<dbReference type="GO" id="GO:0008270">
    <property type="term" value="F:zinc ion binding"/>
    <property type="evidence" value="ECO:0007669"/>
    <property type="project" value="UniProtKB-KW"/>
</dbReference>
<protein>
    <submittedName>
        <fullName evidence="14">DNAJA1B</fullName>
    </submittedName>
</protein>
<dbReference type="CDD" id="cd06257">
    <property type="entry name" value="DnaJ"/>
    <property type="match status" value="1"/>
</dbReference>
<dbReference type="GO" id="GO:0030544">
    <property type="term" value="F:Hsp70 protein binding"/>
    <property type="evidence" value="ECO:0007669"/>
    <property type="project" value="InterPro"/>
</dbReference>
<dbReference type="AlphaFoldDB" id="A0A6M2VHS1"/>
<dbReference type="InterPro" id="IPR008971">
    <property type="entry name" value="HSP40/DnaJ_pept-bd"/>
</dbReference>
<dbReference type="InterPro" id="IPR036869">
    <property type="entry name" value="J_dom_sf"/>
</dbReference>
<evidence type="ECO:0000256" key="7">
    <source>
        <dbReference type="ARBA" id="ARBA00022833"/>
    </source>
</evidence>
<evidence type="ECO:0000256" key="6">
    <source>
        <dbReference type="ARBA" id="ARBA00022771"/>
    </source>
</evidence>
<dbReference type="SUPFAM" id="SSF46565">
    <property type="entry name" value="Chaperone J-domain"/>
    <property type="match status" value="1"/>
</dbReference>
<dbReference type="GO" id="GO:0005524">
    <property type="term" value="F:ATP binding"/>
    <property type="evidence" value="ECO:0007669"/>
    <property type="project" value="InterPro"/>
</dbReference>
<dbReference type="FunFam" id="1.10.287.110:FF:000014">
    <property type="entry name" value="dnaJ homolog subfamily A member 1"/>
    <property type="match status" value="1"/>
</dbReference>
<keyword evidence="7 10" id="KW-0862">Zinc</keyword>
<dbReference type="FunFam" id="2.60.260.20:FF:000003">
    <property type="entry name" value="DnaJ subfamily A member 2"/>
    <property type="match status" value="1"/>
</dbReference>
<dbReference type="CDD" id="cd10719">
    <property type="entry name" value="DnaJ_zf"/>
    <property type="match status" value="1"/>
</dbReference>
<evidence type="ECO:0000256" key="8">
    <source>
        <dbReference type="ARBA" id="ARBA00023136"/>
    </source>
</evidence>
<organism evidence="14">
    <name type="scientific">Stichopus japonicus</name>
    <name type="common">Sea cucumber</name>
    <dbReference type="NCBI Taxonomy" id="307972"/>
    <lineage>
        <taxon>Eukaryota</taxon>
        <taxon>Metazoa</taxon>
        <taxon>Echinodermata</taxon>
        <taxon>Eleutherozoa</taxon>
        <taxon>Echinozoa</taxon>
        <taxon>Holothuroidea</taxon>
        <taxon>Aspidochirotacea</taxon>
        <taxon>Aspidochirotida</taxon>
        <taxon>Stichopodidae</taxon>
        <taxon>Apostichopus</taxon>
    </lineage>
</organism>
<dbReference type="GO" id="GO:0016020">
    <property type="term" value="C:membrane"/>
    <property type="evidence" value="ECO:0007669"/>
    <property type="project" value="UniProtKB-SubCell"/>
</dbReference>
<keyword evidence="6 10" id="KW-0863">Zinc-finger</keyword>
<evidence type="ECO:0000256" key="3">
    <source>
        <dbReference type="ARBA" id="ARBA00022553"/>
    </source>
</evidence>
<keyword evidence="9" id="KW-0449">Lipoprotein</keyword>
<keyword evidence="5" id="KW-0677">Repeat</keyword>
<dbReference type="GO" id="GO:0009408">
    <property type="term" value="P:response to heat"/>
    <property type="evidence" value="ECO:0007669"/>
    <property type="project" value="InterPro"/>
</dbReference>
<dbReference type="InterPro" id="IPR036410">
    <property type="entry name" value="HSP_DnaJ_Cys-rich_dom_sf"/>
</dbReference>
<dbReference type="InterPro" id="IPR001305">
    <property type="entry name" value="HSP_DnaJ_Cys-rich_dom"/>
</dbReference>
<feature type="compositionally biased region" description="Basic residues" evidence="11">
    <location>
        <begin position="369"/>
        <end position="378"/>
    </location>
</feature>
<dbReference type="InterPro" id="IPR018253">
    <property type="entry name" value="DnaJ_domain_CS"/>
</dbReference>
<dbReference type="PROSITE" id="PS00636">
    <property type="entry name" value="DNAJ_1"/>
    <property type="match status" value="1"/>
</dbReference>
<dbReference type="Pfam" id="PF00226">
    <property type="entry name" value="DnaJ"/>
    <property type="match status" value="1"/>
</dbReference>
<comment type="subcellular location">
    <subcellularLocation>
        <location evidence="1">Membrane</location>
        <topology evidence="1">Lipid-anchor</topology>
    </subcellularLocation>
</comment>
<dbReference type="Gene3D" id="1.10.287.110">
    <property type="entry name" value="DnaJ domain"/>
    <property type="match status" value="1"/>
</dbReference>
<dbReference type="Gene3D" id="2.60.260.20">
    <property type="entry name" value="Urease metallochaperone UreE, N-terminal domain"/>
    <property type="match status" value="2"/>
</dbReference>
<keyword evidence="3" id="KW-0597">Phosphoprotein</keyword>
<dbReference type="PRINTS" id="PR00625">
    <property type="entry name" value="JDOMAIN"/>
</dbReference>
<evidence type="ECO:0000259" key="12">
    <source>
        <dbReference type="PROSITE" id="PS50076"/>
    </source>
</evidence>
<keyword evidence="2" id="KW-0488">Methylation</keyword>
<dbReference type="GO" id="GO:0006457">
    <property type="term" value="P:protein folding"/>
    <property type="evidence" value="ECO:0007669"/>
    <property type="project" value="InterPro"/>
</dbReference>
<evidence type="ECO:0000313" key="14">
    <source>
        <dbReference type="EMBL" id="QCY50087.1"/>
    </source>
</evidence>
<dbReference type="Pfam" id="PF00684">
    <property type="entry name" value="DnaJ_CXXCXGXG"/>
    <property type="match status" value="1"/>
</dbReference>
<dbReference type="InterPro" id="IPR002939">
    <property type="entry name" value="DnaJ_C"/>
</dbReference>
<sequence>MVKETKYYDTLGVAPNATEVEMKKAYRKLAMKFHPDKNPEDPEKFKEISQAYEVLSDKKKREIYDRGGEQAIKEDASGGGFHNPMDIFDMFFGTSSRRRQQRSKDVIHQLSVTLEQLYNGAVKKLALQKNVLCEKCEGRGGKKGAVEKCDKCRGTGVTVQMRPIGPGMVQQIQSPCNTCNGQGEKINAKDRCKTCVGKKVIKERKILEIHIEKGMADGEKIVFSGEGDQEPGLETGDVIIVLDEKEHDRFQRRGDDLICNVTLQLVESLCGFQKTIKTLDDRELLILTHPGEIIKHEDIKVVSNEGMPLLKDSLARGRLIVHFEVKFPEKDSLDPDKLHLLESILPPREECMIPDDVEEVALEDYTRRHEGKQRRGANHIHNYDEDDDMEGHRGMQCQTH</sequence>
<evidence type="ECO:0000256" key="9">
    <source>
        <dbReference type="ARBA" id="ARBA00023288"/>
    </source>
</evidence>
<dbReference type="SUPFAM" id="SSF49493">
    <property type="entry name" value="HSP40/DnaJ peptide-binding domain"/>
    <property type="match status" value="2"/>
</dbReference>
<dbReference type="Gene3D" id="2.10.230.10">
    <property type="entry name" value="Heat shock protein DnaJ, cysteine-rich domain"/>
    <property type="match status" value="1"/>
</dbReference>
<evidence type="ECO:0000256" key="1">
    <source>
        <dbReference type="ARBA" id="ARBA00004635"/>
    </source>
</evidence>
<keyword evidence="4 10" id="KW-0479">Metal-binding</keyword>
<accession>A0A6M2VHS1</accession>
<dbReference type="Pfam" id="PF01556">
    <property type="entry name" value="DnaJ_C"/>
    <property type="match status" value="1"/>
</dbReference>
<feature type="domain" description="J" evidence="12">
    <location>
        <begin position="6"/>
        <end position="68"/>
    </location>
</feature>
<evidence type="ECO:0000256" key="10">
    <source>
        <dbReference type="PROSITE-ProRule" id="PRU00546"/>
    </source>
</evidence>
<dbReference type="InterPro" id="IPR001623">
    <property type="entry name" value="DnaJ_domain"/>
</dbReference>
<feature type="zinc finger region" description="CR-type" evidence="10">
    <location>
        <begin position="120"/>
        <end position="204"/>
    </location>
</feature>
<feature type="domain" description="CR-type" evidence="13">
    <location>
        <begin position="120"/>
        <end position="204"/>
    </location>
</feature>
<dbReference type="PROSITE" id="PS50076">
    <property type="entry name" value="DNAJ_2"/>
    <property type="match status" value="1"/>
</dbReference>
<keyword evidence="8" id="KW-0472">Membrane</keyword>
<dbReference type="InterPro" id="IPR012724">
    <property type="entry name" value="DnaJ"/>
</dbReference>
<evidence type="ECO:0000256" key="2">
    <source>
        <dbReference type="ARBA" id="ARBA00022481"/>
    </source>
</evidence>
<dbReference type="SMART" id="SM00271">
    <property type="entry name" value="DnaJ"/>
    <property type="match status" value="1"/>
</dbReference>
<dbReference type="PROSITE" id="PS51188">
    <property type="entry name" value="ZF_CR"/>
    <property type="match status" value="1"/>
</dbReference>
<evidence type="ECO:0000256" key="5">
    <source>
        <dbReference type="ARBA" id="ARBA00022737"/>
    </source>
</evidence>
<dbReference type="HAMAP" id="MF_01152">
    <property type="entry name" value="DnaJ"/>
    <property type="match status" value="1"/>
</dbReference>